<evidence type="ECO:0000313" key="3">
    <source>
        <dbReference type="Proteomes" id="UP000070612"/>
    </source>
</evidence>
<comment type="caution">
    <text evidence="2">The sequence shown here is derived from an EMBL/GenBank/DDBJ whole genome shotgun (WGS) entry which is preliminary data.</text>
</comment>
<evidence type="ECO:0000313" key="2">
    <source>
        <dbReference type="EMBL" id="KWX20039.1"/>
    </source>
</evidence>
<dbReference type="AlphaFoldDB" id="A0A132PCI9"/>
<reference evidence="2 3" key="1">
    <citation type="submission" date="2015-07" db="EMBL/GenBank/DDBJ databases">
        <title>A draft genome sequence of Mycobacterium wolinskyi.</title>
        <authorList>
            <person name="de Man T.J."/>
            <person name="Perry K.A."/>
            <person name="Coulliette A.D."/>
            <person name="Jensen B."/>
            <person name="Toney N.C."/>
            <person name="Limbago B.M."/>
            <person name="Noble-Wang J."/>
        </authorList>
    </citation>
    <scope>NUCLEOTIDE SEQUENCE [LARGE SCALE GENOMIC DNA]</scope>
    <source>
        <strain evidence="2 3">CDC_01</strain>
    </source>
</reference>
<keyword evidence="1" id="KW-1133">Transmembrane helix</keyword>
<dbReference type="STRING" id="59750.AWC31_32380"/>
<proteinExistence type="predicted"/>
<keyword evidence="3" id="KW-1185">Reference proteome</keyword>
<dbReference type="PATRIC" id="fig|59750.3.peg.4916"/>
<feature type="transmembrane region" description="Helical" evidence="1">
    <location>
        <begin position="45"/>
        <end position="67"/>
    </location>
</feature>
<dbReference type="EMBL" id="LGTW01000032">
    <property type="protein sequence ID" value="KWX20039.1"/>
    <property type="molecule type" value="Genomic_DNA"/>
</dbReference>
<name>A0A132PCI9_9MYCO</name>
<protein>
    <submittedName>
        <fullName evidence="2">Membrane protein</fullName>
    </submittedName>
</protein>
<evidence type="ECO:0000256" key="1">
    <source>
        <dbReference type="SAM" id="Phobius"/>
    </source>
</evidence>
<sequence>MTNDVEKRWHDPGMFRSAVTYVVIVAAIAGIALAFYAFDRSLLSAVLVPTITFVGGVGAFIRTYQIWRAEGTWPIWQGAGWFLLALSLVCLAVPGSAIMS</sequence>
<keyword evidence="1" id="KW-0472">Membrane</keyword>
<feature type="transmembrane region" description="Helical" evidence="1">
    <location>
        <begin position="18"/>
        <end position="38"/>
    </location>
</feature>
<gene>
    <name evidence="2" type="ORF">AFM11_32935</name>
</gene>
<keyword evidence="1" id="KW-0812">Transmembrane</keyword>
<dbReference type="Proteomes" id="UP000070612">
    <property type="component" value="Unassembled WGS sequence"/>
</dbReference>
<organism evidence="2 3">
    <name type="scientific">Mycolicibacterium wolinskyi</name>
    <dbReference type="NCBI Taxonomy" id="59750"/>
    <lineage>
        <taxon>Bacteria</taxon>
        <taxon>Bacillati</taxon>
        <taxon>Actinomycetota</taxon>
        <taxon>Actinomycetes</taxon>
        <taxon>Mycobacteriales</taxon>
        <taxon>Mycobacteriaceae</taxon>
        <taxon>Mycolicibacterium</taxon>
    </lineage>
</organism>
<feature type="transmembrane region" description="Helical" evidence="1">
    <location>
        <begin position="79"/>
        <end position="99"/>
    </location>
</feature>
<accession>A0A132PCI9</accession>